<name>A0A9P7BEA8_9ASCO</name>
<dbReference type="AlphaFoldDB" id="A0A9P7BEA8"/>
<organism evidence="1 2">
    <name type="scientific">Pichia californica</name>
    <dbReference type="NCBI Taxonomy" id="460514"/>
    <lineage>
        <taxon>Eukaryota</taxon>
        <taxon>Fungi</taxon>
        <taxon>Dikarya</taxon>
        <taxon>Ascomycota</taxon>
        <taxon>Saccharomycotina</taxon>
        <taxon>Pichiomycetes</taxon>
        <taxon>Pichiales</taxon>
        <taxon>Pichiaceae</taxon>
        <taxon>Pichia</taxon>
    </lineage>
</organism>
<accession>A0A9P7BEA8</accession>
<keyword evidence="2" id="KW-1185">Reference proteome</keyword>
<reference evidence="1" key="1">
    <citation type="submission" date="2020-11" db="EMBL/GenBank/DDBJ databases">
        <title>Kefir isolates.</title>
        <authorList>
            <person name="Marcisauskas S."/>
            <person name="Kim Y."/>
            <person name="Blasche S."/>
        </authorList>
    </citation>
    <scope>NUCLEOTIDE SEQUENCE</scope>
    <source>
        <strain evidence="1">Olga-1</strain>
    </source>
</reference>
<comment type="caution">
    <text evidence="1">The sequence shown here is derived from an EMBL/GenBank/DDBJ whole genome shotgun (WGS) entry which is preliminary data.</text>
</comment>
<sequence length="108" mass="12253">MLIHTQQLSNPSSNPSIVKIFNFCGLDTKANIAQLPIEAQISIILRYQQTELTSRPNVNILALLDKVNGSKYEKTPNRLSVKGLTNYTSKLITAAEKLTYEEYKFLYM</sequence>
<evidence type="ECO:0000313" key="2">
    <source>
        <dbReference type="Proteomes" id="UP000697127"/>
    </source>
</evidence>
<evidence type="ECO:0000313" key="1">
    <source>
        <dbReference type="EMBL" id="KAG0689102.1"/>
    </source>
</evidence>
<dbReference type="Proteomes" id="UP000697127">
    <property type="component" value="Unassembled WGS sequence"/>
</dbReference>
<proteinExistence type="predicted"/>
<protein>
    <submittedName>
        <fullName evidence="1">Uncharacterized protein</fullName>
    </submittedName>
</protein>
<gene>
    <name evidence="1" type="ORF">C6P40_000129</name>
</gene>
<dbReference type="EMBL" id="PUHW01000101">
    <property type="protein sequence ID" value="KAG0689102.1"/>
    <property type="molecule type" value="Genomic_DNA"/>
</dbReference>